<evidence type="ECO:0000313" key="1">
    <source>
        <dbReference type="EMBL" id="MBD8500968.1"/>
    </source>
</evidence>
<gene>
    <name evidence="1" type="ORF">IFO66_22020</name>
</gene>
<name>A0ABR9B3M0_9BACL</name>
<accession>A0ABR9B3M0</accession>
<dbReference type="EMBL" id="JACYTN010000032">
    <property type="protein sequence ID" value="MBD8500968.1"/>
    <property type="molecule type" value="Genomic_DNA"/>
</dbReference>
<protein>
    <submittedName>
        <fullName evidence="1">Uncharacterized protein</fullName>
    </submittedName>
</protein>
<keyword evidence="2" id="KW-1185">Reference proteome</keyword>
<reference evidence="1 2" key="1">
    <citation type="submission" date="2020-09" db="EMBL/GenBank/DDBJ databases">
        <title>Paenibacillus sp. CAU 1523 isolated from sand of Haeundae Beach.</title>
        <authorList>
            <person name="Kim W."/>
        </authorList>
    </citation>
    <scope>NUCLEOTIDE SEQUENCE [LARGE SCALE GENOMIC DNA]</scope>
    <source>
        <strain evidence="1 2">CAU 1523</strain>
    </source>
</reference>
<sequence>MPLTLPICLEGWESSVGAAYYFHCCFPDSGQYGSNFAIYALELIGYRAILTWLLFHLK</sequence>
<dbReference type="Proteomes" id="UP000634529">
    <property type="component" value="Unassembled WGS sequence"/>
</dbReference>
<dbReference type="RefSeq" id="WP_192027187.1">
    <property type="nucleotide sequence ID" value="NZ_JACYTN010000032.1"/>
</dbReference>
<comment type="caution">
    <text evidence="1">The sequence shown here is derived from an EMBL/GenBank/DDBJ whole genome shotgun (WGS) entry which is preliminary data.</text>
</comment>
<evidence type="ECO:0000313" key="2">
    <source>
        <dbReference type="Proteomes" id="UP000634529"/>
    </source>
</evidence>
<proteinExistence type="predicted"/>
<organism evidence="1 2">
    <name type="scientific">Paenibacillus arenosi</name>
    <dbReference type="NCBI Taxonomy" id="2774142"/>
    <lineage>
        <taxon>Bacteria</taxon>
        <taxon>Bacillati</taxon>
        <taxon>Bacillota</taxon>
        <taxon>Bacilli</taxon>
        <taxon>Bacillales</taxon>
        <taxon>Paenibacillaceae</taxon>
        <taxon>Paenibacillus</taxon>
    </lineage>
</organism>